<keyword evidence="2" id="KW-1185">Reference proteome</keyword>
<organism evidence="1 2">
    <name type="scientific">Batillaria attramentaria</name>
    <dbReference type="NCBI Taxonomy" id="370345"/>
    <lineage>
        <taxon>Eukaryota</taxon>
        <taxon>Metazoa</taxon>
        <taxon>Spiralia</taxon>
        <taxon>Lophotrochozoa</taxon>
        <taxon>Mollusca</taxon>
        <taxon>Gastropoda</taxon>
        <taxon>Caenogastropoda</taxon>
        <taxon>Sorbeoconcha</taxon>
        <taxon>Cerithioidea</taxon>
        <taxon>Batillariidae</taxon>
        <taxon>Batillaria</taxon>
    </lineage>
</organism>
<evidence type="ECO:0000313" key="1">
    <source>
        <dbReference type="EMBL" id="KAK7506941.1"/>
    </source>
</evidence>
<dbReference type="EMBL" id="JACVVK020000005">
    <property type="protein sequence ID" value="KAK7506941.1"/>
    <property type="molecule type" value="Genomic_DNA"/>
</dbReference>
<dbReference type="Proteomes" id="UP001519460">
    <property type="component" value="Unassembled WGS sequence"/>
</dbReference>
<sequence length="126" mass="14305">MASREHLATRKPSLENASCAKSAADQASKVKYLGRMVFRADDCVLQLPRKPLFCSLAPGLRRHCRHLERIFPPRAEVLILQFGSLPPHAVPRNVRPPDVPPTLRRKIPLRSGYLSDNRHRGFRACF</sequence>
<protein>
    <submittedName>
        <fullName evidence="1">Uncharacterized protein</fullName>
    </submittedName>
</protein>
<proteinExistence type="predicted"/>
<evidence type="ECO:0000313" key="2">
    <source>
        <dbReference type="Proteomes" id="UP001519460"/>
    </source>
</evidence>
<reference evidence="1 2" key="1">
    <citation type="journal article" date="2023" name="Sci. Data">
        <title>Genome assembly of the Korean intertidal mud-creeper Batillaria attramentaria.</title>
        <authorList>
            <person name="Patra A.K."/>
            <person name="Ho P.T."/>
            <person name="Jun S."/>
            <person name="Lee S.J."/>
            <person name="Kim Y."/>
            <person name="Won Y.J."/>
        </authorList>
    </citation>
    <scope>NUCLEOTIDE SEQUENCE [LARGE SCALE GENOMIC DNA]</scope>
    <source>
        <strain evidence="1">Wonlab-2016</strain>
    </source>
</reference>
<comment type="caution">
    <text evidence="1">The sequence shown here is derived from an EMBL/GenBank/DDBJ whole genome shotgun (WGS) entry which is preliminary data.</text>
</comment>
<name>A0ABD0M6F2_9CAEN</name>
<accession>A0ABD0M6F2</accession>
<dbReference type="AlphaFoldDB" id="A0ABD0M6F2"/>
<gene>
    <name evidence="1" type="ORF">BaRGS_00001792</name>
</gene>